<feature type="transmembrane region" description="Helical" evidence="9">
    <location>
        <begin position="111"/>
        <end position="131"/>
    </location>
</feature>
<keyword evidence="7 9" id="KW-0472">Membrane</keyword>
<evidence type="ECO:0000256" key="4">
    <source>
        <dbReference type="ARBA" id="ARBA00022519"/>
    </source>
</evidence>
<protein>
    <submittedName>
        <fullName evidence="10">Uncharacterized protein</fullName>
    </submittedName>
</protein>
<sequence>MSAKTPSPPWNPYLAGALAGLLLVLSVYVSGNYFGASTTFVRAAGFVEGAVDPERVTALDYFVKIAPKLDWQFLFVIGIALGSLMAALASRTFRVQAVPDRFAKRFGPRTALRMGLAFLGGAVAIFGARLADGCPSGHGLSGSLQLAASGFVSLAGFFIGGLVMARLVYGRPSGAGRR</sequence>
<gene>
    <name evidence="10" type="ORF">SAMN04488503_2194</name>
</gene>
<evidence type="ECO:0000313" key="10">
    <source>
        <dbReference type="EMBL" id="SNR98601.1"/>
    </source>
</evidence>
<keyword evidence="6 9" id="KW-1133">Transmembrane helix</keyword>
<evidence type="ECO:0000256" key="3">
    <source>
        <dbReference type="ARBA" id="ARBA00022475"/>
    </source>
</evidence>
<dbReference type="PANTHER" id="PTHR30574:SF1">
    <property type="entry name" value="SULPHUR TRANSPORT DOMAIN-CONTAINING PROTEIN"/>
    <property type="match status" value="1"/>
</dbReference>
<evidence type="ECO:0000256" key="1">
    <source>
        <dbReference type="ARBA" id="ARBA00004429"/>
    </source>
</evidence>
<dbReference type="EMBL" id="FZOC01000004">
    <property type="protein sequence ID" value="SNR98601.1"/>
    <property type="molecule type" value="Genomic_DNA"/>
</dbReference>
<evidence type="ECO:0000313" key="11">
    <source>
        <dbReference type="Proteomes" id="UP000198324"/>
    </source>
</evidence>
<dbReference type="Pfam" id="PF04143">
    <property type="entry name" value="Sulf_transp"/>
    <property type="match status" value="1"/>
</dbReference>
<dbReference type="PANTHER" id="PTHR30574">
    <property type="entry name" value="INNER MEMBRANE PROTEIN YEDE"/>
    <property type="match status" value="1"/>
</dbReference>
<keyword evidence="5 9" id="KW-0812">Transmembrane</keyword>
<dbReference type="Proteomes" id="UP000198324">
    <property type="component" value="Unassembled WGS sequence"/>
</dbReference>
<comment type="subcellular location">
    <subcellularLocation>
        <location evidence="1">Cell inner membrane</location>
        <topology evidence="1">Multi-pass membrane protein</topology>
    </subcellularLocation>
</comment>
<name>A0A239ATC9_9BACT</name>
<accession>A0A239ATC9</accession>
<dbReference type="RefSeq" id="WP_089274407.1">
    <property type="nucleotide sequence ID" value="NZ_FZOC01000004.1"/>
</dbReference>
<keyword evidence="2" id="KW-0813">Transport</keyword>
<reference evidence="10 11" key="1">
    <citation type="submission" date="2017-06" db="EMBL/GenBank/DDBJ databases">
        <authorList>
            <person name="Kim H.J."/>
            <person name="Triplett B.A."/>
        </authorList>
    </citation>
    <scope>NUCLEOTIDE SEQUENCE [LARGE SCALE GENOMIC DNA]</scope>
    <source>
        <strain evidence="10 11">DSM 13116</strain>
    </source>
</reference>
<organism evidence="10 11">
    <name type="scientific">Humidesulfovibrio mexicanus</name>
    <dbReference type="NCBI Taxonomy" id="147047"/>
    <lineage>
        <taxon>Bacteria</taxon>
        <taxon>Pseudomonadati</taxon>
        <taxon>Thermodesulfobacteriota</taxon>
        <taxon>Desulfovibrionia</taxon>
        <taxon>Desulfovibrionales</taxon>
        <taxon>Desulfovibrionaceae</taxon>
        <taxon>Humidesulfovibrio</taxon>
    </lineage>
</organism>
<dbReference type="InterPro" id="IPR007272">
    <property type="entry name" value="Sulf_transp_TsuA/YedE"/>
</dbReference>
<feature type="transmembrane region" description="Helical" evidence="9">
    <location>
        <begin position="151"/>
        <end position="169"/>
    </location>
</feature>
<feature type="transmembrane region" description="Helical" evidence="9">
    <location>
        <begin position="71"/>
        <end position="90"/>
    </location>
</feature>
<keyword evidence="4" id="KW-0997">Cell inner membrane</keyword>
<evidence type="ECO:0000256" key="5">
    <source>
        <dbReference type="ARBA" id="ARBA00022692"/>
    </source>
</evidence>
<evidence type="ECO:0000256" key="6">
    <source>
        <dbReference type="ARBA" id="ARBA00022989"/>
    </source>
</evidence>
<evidence type="ECO:0000256" key="8">
    <source>
        <dbReference type="ARBA" id="ARBA00035655"/>
    </source>
</evidence>
<proteinExistence type="inferred from homology"/>
<dbReference type="AlphaFoldDB" id="A0A239ATC9"/>
<evidence type="ECO:0000256" key="7">
    <source>
        <dbReference type="ARBA" id="ARBA00023136"/>
    </source>
</evidence>
<evidence type="ECO:0000256" key="2">
    <source>
        <dbReference type="ARBA" id="ARBA00022448"/>
    </source>
</evidence>
<dbReference type="OrthoDB" id="9814020at2"/>
<dbReference type="GO" id="GO:0005886">
    <property type="term" value="C:plasma membrane"/>
    <property type="evidence" value="ECO:0007669"/>
    <property type="project" value="UniProtKB-SubCell"/>
</dbReference>
<keyword evidence="11" id="KW-1185">Reference proteome</keyword>
<comment type="similarity">
    <text evidence="8">Belongs to the TsuA/YedE (TC 9.B.102) family.</text>
</comment>
<keyword evidence="3" id="KW-1003">Cell membrane</keyword>
<evidence type="ECO:0000256" key="9">
    <source>
        <dbReference type="SAM" id="Phobius"/>
    </source>
</evidence>